<evidence type="ECO:0000256" key="1">
    <source>
        <dbReference type="SAM" id="MobiDB-lite"/>
    </source>
</evidence>
<keyword evidence="5" id="KW-1185">Reference proteome</keyword>
<evidence type="ECO:0000313" key="5">
    <source>
        <dbReference type="Proteomes" id="UP000621454"/>
    </source>
</evidence>
<organism evidence="4 5">
    <name type="scientific">Gordonia jinhuaensis</name>
    <dbReference type="NCBI Taxonomy" id="1517702"/>
    <lineage>
        <taxon>Bacteria</taxon>
        <taxon>Bacillati</taxon>
        <taxon>Actinomycetota</taxon>
        <taxon>Actinomycetes</taxon>
        <taxon>Mycobacteriales</taxon>
        <taxon>Gordoniaceae</taxon>
        <taxon>Gordonia</taxon>
    </lineage>
</organism>
<keyword evidence="2" id="KW-0472">Membrane</keyword>
<feature type="transmembrane region" description="Helical" evidence="2">
    <location>
        <begin position="12"/>
        <end position="34"/>
    </location>
</feature>
<reference evidence="4" key="1">
    <citation type="journal article" date="2014" name="Int. J. Syst. Evol. Microbiol.">
        <title>Complete genome sequence of Corynebacterium casei LMG S-19264T (=DSM 44701T), isolated from a smear-ripened cheese.</title>
        <authorList>
            <consortium name="US DOE Joint Genome Institute (JGI-PGF)"/>
            <person name="Walter F."/>
            <person name="Albersmeier A."/>
            <person name="Kalinowski J."/>
            <person name="Ruckert C."/>
        </authorList>
    </citation>
    <scope>NUCLEOTIDE SEQUENCE</scope>
    <source>
        <strain evidence="4">CGMCC 1.12827</strain>
    </source>
</reference>
<dbReference type="AlphaFoldDB" id="A0A916SVQ8"/>
<protein>
    <recommendedName>
        <fullName evidence="3">LytR/CpsA/Psr regulator C-terminal domain-containing protein</fullName>
    </recommendedName>
</protein>
<evidence type="ECO:0000259" key="3">
    <source>
        <dbReference type="Pfam" id="PF13399"/>
    </source>
</evidence>
<dbReference type="Gene3D" id="3.30.70.2390">
    <property type="match status" value="1"/>
</dbReference>
<proteinExistence type="predicted"/>
<dbReference type="RefSeq" id="WP_188585053.1">
    <property type="nucleotide sequence ID" value="NZ_BMGC01000003.1"/>
</dbReference>
<evidence type="ECO:0000313" key="4">
    <source>
        <dbReference type="EMBL" id="GGB20239.1"/>
    </source>
</evidence>
<dbReference type="Proteomes" id="UP000621454">
    <property type="component" value="Unassembled WGS sequence"/>
</dbReference>
<comment type="caution">
    <text evidence="4">The sequence shown here is derived from an EMBL/GenBank/DDBJ whole genome shotgun (WGS) entry which is preliminary data.</text>
</comment>
<sequence>MNSDRDSNKLPLRAAAMVLLAVAIVFVGLGWHSLASTSSSDKPVAAASESAVTTSAAPSTEKSAPSSDAADASGTTSASVAPADAPDVCIYNAGTISGLATDYREKVTGLGYQVSSVGNFSSPSITENTVFYTSSQRAAATALASSLGNVSTDARPSSFTLCRSGMALVVVSR</sequence>
<feature type="region of interest" description="Disordered" evidence="1">
    <location>
        <begin position="51"/>
        <end position="80"/>
    </location>
</feature>
<feature type="domain" description="LytR/CpsA/Psr regulator C-terminal" evidence="3">
    <location>
        <begin position="88"/>
        <end position="158"/>
    </location>
</feature>
<keyword evidence="2" id="KW-1133">Transmembrane helix</keyword>
<evidence type="ECO:0000256" key="2">
    <source>
        <dbReference type="SAM" id="Phobius"/>
    </source>
</evidence>
<reference evidence="4" key="2">
    <citation type="submission" date="2020-09" db="EMBL/GenBank/DDBJ databases">
        <authorList>
            <person name="Sun Q."/>
            <person name="Zhou Y."/>
        </authorList>
    </citation>
    <scope>NUCLEOTIDE SEQUENCE</scope>
    <source>
        <strain evidence="4">CGMCC 1.12827</strain>
    </source>
</reference>
<dbReference type="InterPro" id="IPR027381">
    <property type="entry name" value="LytR/CpsA/Psr_C"/>
</dbReference>
<dbReference type="Pfam" id="PF13399">
    <property type="entry name" value="LytR_C"/>
    <property type="match status" value="1"/>
</dbReference>
<dbReference type="EMBL" id="BMGC01000003">
    <property type="protein sequence ID" value="GGB20239.1"/>
    <property type="molecule type" value="Genomic_DNA"/>
</dbReference>
<accession>A0A916SVQ8</accession>
<keyword evidence="2" id="KW-0812">Transmembrane</keyword>
<gene>
    <name evidence="4" type="ORF">GCM10011489_05400</name>
</gene>
<name>A0A916SVQ8_9ACTN</name>